<dbReference type="EMBL" id="OIVN01000702">
    <property type="protein sequence ID" value="SPC84304.1"/>
    <property type="molecule type" value="Genomic_DNA"/>
</dbReference>
<accession>A0A2N9FBZ8</accession>
<keyword evidence="4" id="KW-0479">Metal-binding</keyword>
<dbReference type="Pfam" id="PF03732">
    <property type="entry name" value="Retrotrans_gag"/>
    <property type="match status" value="1"/>
</dbReference>
<dbReference type="GO" id="GO:0006508">
    <property type="term" value="P:proteolysis"/>
    <property type="evidence" value="ECO:0007669"/>
    <property type="project" value="UniProtKB-KW"/>
</dbReference>
<feature type="region of interest" description="Disordered" evidence="5">
    <location>
        <begin position="30"/>
        <end position="90"/>
    </location>
</feature>
<dbReference type="Pfam" id="PF17919">
    <property type="entry name" value="RT_RNaseH_2"/>
    <property type="match status" value="1"/>
</dbReference>
<dbReference type="CDD" id="cd00303">
    <property type="entry name" value="retropepsin_like"/>
    <property type="match status" value="1"/>
</dbReference>
<dbReference type="Gene3D" id="3.30.70.270">
    <property type="match status" value="1"/>
</dbReference>
<dbReference type="GO" id="GO:0003677">
    <property type="term" value="F:DNA binding"/>
    <property type="evidence" value="ECO:0007669"/>
    <property type="project" value="UniProtKB-KW"/>
</dbReference>
<sequence>MQQQFERLNFVLGEVRDRMDHQETAIRNLQGGRDRRRRERRVENEYENEGDGEDEEDLASEVGSGRHRRVRRERGHEWNPGGRDGVDRSLGSIKMKIPSFQVTNRRRNNERPVETWGELKALMRRRFVPSHFYRDLYQKLQNLTQGSRSVEDYHKEMEVAMIRANVEEDREATMARFLSGLNRDIANVIELQHYVEIEDMVHMAMKVERQLKRKGTARYTSVSNTTWKSKWDRNDSAEAKRKTEPPKGKDEGTSNKPKVESQPSRNRDIKCFKCLGSGHIASQCPNRRVMIMRDNGEVMTESEDDSDGMPELVDASDDDGVVYPVTGESLVARRALNTHIKVDDAEQQRENIFHTRCHVNNKVCSMIIDGGSCTNVASTILVEKLNLPTLKHSRPYKLQWLNDCGEVRVDRQVLVTFSIGKYLDEVLCDVVPMHAGHILLGRPWQYDRRVTHDGFKNMYSFVKGGKTIKLAPLTPSQVYEDQLKLQSEVAHKRKCENESDKKRKSEKEIEQKRKIESENEQKRKSEKEIEQKRKSESENEKKEKESAERKGKTKVSFYARVSEVKRAFFADRPMILLVYKESYLNLDETNKSLPSLAVSLLQEFEDVFPEEMPNELPPIRGIEHQIDFVPGAAIPNRPAYRSNPEETKELQRQVEDLMSKGKIDLKSGYHQIRMKEATTGIEVDEEKVKAIKEWPTPKSITEVRSFHGLASFYRRFVKDFSTLAAPLTEIIKKNVGFHWGADQDNAFATIKERLCSAPVLALPNFNTFEIECDASGIGIGAVLMQEGGP</sequence>
<evidence type="ECO:0000256" key="3">
    <source>
        <dbReference type="ARBA" id="ARBA00023125"/>
    </source>
</evidence>
<evidence type="ECO:0000256" key="4">
    <source>
        <dbReference type="PROSITE-ProRule" id="PRU00047"/>
    </source>
</evidence>
<dbReference type="InterPro" id="IPR005162">
    <property type="entry name" value="Retrotrans_gag_dom"/>
</dbReference>
<feature type="compositionally biased region" description="Acidic residues" evidence="5">
    <location>
        <begin position="45"/>
        <end position="59"/>
    </location>
</feature>
<keyword evidence="2" id="KW-0378">Hydrolase</keyword>
<feature type="compositionally biased region" description="Basic and acidic residues" evidence="5">
    <location>
        <begin position="495"/>
        <end position="550"/>
    </location>
</feature>
<feature type="region of interest" description="Disordered" evidence="5">
    <location>
        <begin position="230"/>
        <end position="264"/>
    </location>
</feature>
<dbReference type="PANTHER" id="PTHR35046">
    <property type="entry name" value="ZINC KNUCKLE (CCHC-TYPE) FAMILY PROTEIN"/>
    <property type="match status" value="1"/>
</dbReference>
<dbReference type="Gene3D" id="2.40.70.10">
    <property type="entry name" value="Acid Proteases"/>
    <property type="match status" value="1"/>
</dbReference>
<dbReference type="InterPro" id="IPR041577">
    <property type="entry name" value="RT_RNaseH_2"/>
</dbReference>
<name>A0A2N9FBZ8_FAGSY</name>
<dbReference type="GO" id="GO:0008270">
    <property type="term" value="F:zinc ion binding"/>
    <property type="evidence" value="ECO:0007669"/>
    <property type="project" value="UniProtKB-KW"/>
</dbReference>
<keyword evidence="1" id="KW-0645">Protease</keyword>
<evidence type="ECO:0000313" key="7">
    <source>
        <dbReference type="EMBL" id="SPC84304.1"/>
    </source>
</evidence>
<evidence type="ECO:0000259" key="6">
    <source>
        <dbReference type="PROSITE" id="PS50158"/>
    </source>
</evidence>
<dbReference type="GO" id="GO:0004190">
    <property type="term" value="F:aspartic-type endopeptidase activity"/>
    <property type="evidence" value="ECO:0007669"/>
    <property type="project" value="UniProtKB-KW"/>
</dbReference>
<organism evidence="7">
    <name type="scientific">Fagus sylvatica</name>
    <name type="common">Beechnut</name>
    <dbReference type="NCBI Taxonomy" id="28930"/>
    <lineage>
        <taxon>Eukaryota</taxon>
        <taxon>Viridiplantae</taxon>
        <taxon>Streptophyta</taxon>
        <taxon>Embryophyta</taxon>
        <taxon>Tracheophyta</taxon>
        <taxon>Spermatophyta</taxon>
        <taxon>Magnoliopsida</taxon>
        <taxon>eudicotyledons</taxon>
        <taxon>Gunneridae</taxon>
        <taxon>Pentapetalae</taxon>
        <taxon>rosids</taxon>
        <taxon>fabids</taxon>
        <taxon>Fagales</taxon>
        <taxon>Fagaceae</taxon>
        <taxon>Fagus</taxon>
    </lineage>
</organism>
<feature type="domain" description="CCHC-type" evidence="6">
    <location>
        <begin position="270"/>
        <end position="286"/>
    </location>
</feature>
<keyword evidence="4" id="KW-0862">Zinc</keyword>
<dbReference type="InterPro" id="IPR043128">
    <property type="entry name" value="Rev_trsase/Diguanyl_cyclase"/>
</dbReference>
<reference evidence="7" key="1">
    <citation type="submission" date="2018-02" db="EMBL/GenBank/DDBJ databases">
        <authorList>
            <person name="Cohen D.B."/>
            <person name="Kent A.D."/>
        </authorList>
    </citation>
    <scope>NUCLEOTIDE SEQUENCE</scope>
</reference>
<dbReference type="InterPro" id="IPR001878">
    <property type="entry name" value="Znf_CCHC"/>
</dbReference>
<feature type="region of interest" description="Disordered" evidence="5">
    <location>
        <begin position="491"/>
        <end position="552"/>
    </location>
</feature>
<dbReference type="PROSITE" id="PS50158">
    <property type="entry name" value="ZF_CCHC"/>
    <property type="match status" value="1"/>
</dbReference>
<dbReference type="PANTHER" id="PTHR35046:SF9">
    <property type="entry name" value="RNA-DIRECTED DNA POLYMERASE"/>
    <property type="match status" value="1"/>
</dbReference>
<keyword evidence="3" id="KW-0238">DNA-binding</keyword>
<protein>
    <recommendedName>
        <fullName evidence="6">CCHC-type domain-containing protein</fullName>
    </recommendedName>
</protein>
<dbReference type="SUPFAM" id="SSF57756">
    <property type="entry name" value="Retrovirus zinc finger-like domains"/>
    <property type="match status" value="1"/>
</dbReference>
<dbReference type="InterPro" id="IPR036875">
    <property type="entry name" value="Znf_CCHC_sf"/>
</dbReference>
<keyword evidence="2" id="KW-0064">Aspartyl protease</keyword>
<dbReference type="FunFam" id="3.30.70.270:FF:000020">
    <property type="entry name" value="Transposon Tf2-6 polyprotein-like Protein"/>
    <property type="match status" value="1"/>
</dbReference>
<dbReference type="AlphaFoldDB" id="A0A2N9FBZ8"/>
<dbReference type="SMART" id="SM00343">
    <property type="entry name" value="ZnF_C2HC"/>
    <property type="match status" value="1"/>
</dbReference>
<dbReference type="SUPFAM" id="SSF56672">
    <property type="entry name" value="DNA/RNA polymerases"/>
    <property type="match status" value="1"/>
</dbReference>
<dbReference type="Gene3D" id="3.10.10.10">
    <property type="entry name" value="HIV Type 1 Reverse Transcriptase, subunit A, domain 1"/>
    <property type="match status" value="1"/>
</dbReference>
<gene>
    <name evidence="7" type="ORF">FSB_LOCUS12186</name>
</gene>
<dbReference type="Gene3D" id="4.10.60.10">
    <property type="entry name" value="Zinc finger, CCHC-type"/>
    <property type="match status" value="1"/>
</dbReference>
<evidence type="ECO:0000256" key="2">
    <source>
        <dbReference type="ARBA" id="ARBA00022750"/>
    </source>
</evidence>
<keyword evidence="4" id="KW-0863">Zinc-finger</keyword>
<dbReference type="InterPro" id="IPR043502">
    <property type="entry name" value="DNA/RNA_pol_sf"/>
</dbReference>
<evidence type="ECO:0000256" key="5">
    <source>
        <dbReference type="SAM" id="MobiDB-lite"/>
    </source>
</evidence>
<evidence type="ECO:0000256" key="1">
    <source>
        <dbReference type="ARBA" id="ARBA00022670"/>
    </source>
</evidence>
<proteinExistence type="predicted"/>
<dbReference type="InterPro" id="IPR021109">
    <property type="entry name" value="Peptidase_aspartic_dom_sf"/>
</dbReference>